<keyword evidence="2" id="KW-1185">Reference proteome</keyword>
<organism evidence="1 2">
    <name type="scientific">Candidatus Southlakia epibionticum</name>
    <dbReference type="NCBI Taxonomy" id="3043284"/>
    <lineage>
        <taxon>Bacteria</taxon>
        <taxon>Candidatus Saccharimonadota</taxon>
        <taxon>Candidatus Saccharimonadia</taxon>
        <taxon>Candidatus Saccharimonadales</taxon>
        <taxon>Candidatus Saccharimonadaceae</taxon>
        <taxon>Candidatus Southlakia</taxon>
    </lineage>
</organism>
<evidence type="ECO:0000313" key="2">
    <source>
        <dbReference type="Proteomes" id="UP001177295"/>
    </source>
</evidence>
<gene>
    <name evidence="1" type="ORF">SEML1_0256</name>
</gene>
<dbReference type="Proteomes" id="UP001177295">
    <property type="component" value="Chromosome"/>
</dbReference>
<reference evidence="1 2" key="1">
    <citation type="journal article" date="2023" name="Cell">
        <title>Genetic manipulation of Patescibacteria provides mechanistic insights into microbial dark matter and the epibiotic lifestyle.</title>
        <authorList>
            <person name="Wang Y."/>
            <person name="Gallagher L.A."/>
            <person name="Andrade P.A."/>
            <person name="Liu A."/>
            <person name="Humphreys I.R."/>
            <person name="Turkarslan S."/>
            <person name="Cutler K.J."/>
            <person name="Arrieta-Ortiz M.L."/>
            <person name="Li Y."/>
            <person name="Radey M.C."/>
            <person name="McLean J.S."/>
            <person name="Cong Q."/>
            <person name="Baker D."/>
            <person name="Baliga N.S."/>
            <person name="Peterson S.B."/>
            <person name="Mougous J.D."/>
        </authorList>
    </citation>
    <scope>NUCLEOTIDE SEQUENCE [LARGE SCALE GENOMIC DNA]</scope>
    <source>
        <strain evidence="1 2">ML1</strain>
    </source>
</reference>
<sequence>MRVTTANECVSEYTISMAVKSSAPQTIKRYLKYALYRYRDSDNSEVAYYFAQLAFLLMCVCGDTLAKWRGVFREYDASDYRDSKQQPESAQMTYEQAIAHCKKSVKMIAKDGIDTLLADEHEAFDEADVLEYPLYQQRWMTLRDYPVLYMIYEAADEALAIRTTRLMWQKILLYADMLDAPLEHPAAHLADAYRACLKYFIILNTIGVLRAYKNDLAVLRDVCTAVSLVADLLANDEVVNWREISAICDQCAAAFRYSDDVALYRDYLKTLRATYQRAVNVYFDDTYQGEAPRCPG</sequence>
<proteinExistence type="predicted"/>
<name>A0ABY8WWB6_9BACT</name>
<accession>A0ABY8WWB6</accession>
<dbReference type="EMBL" id="CP124550">
    <property type="protein sequence ID" value="WIO45886.1"/>
    <property type="molecule type" value="Genomic_DNA"/>
</dbReference>
<protein>
    <submittedName>
        <fullName evidence="1">Uncharacterized protein</fullName>
    </submittedName>
</protein>
<evidence type="ECO:0000313" key="1">
    <source>
        <dbReference type="EMBL" id="WIO45886.1"/>
    </source>
</evidence>